<evidence type="ECO:0000256" key="1">
    <source>
        <dbReference type="SAM" id="Phobius"/>
    </source>
</evidence>
<gene>
    <name evidence="2" type="ORF">GCM10009798_42260</name>
</gene>
<keyword evidence="3" id="KW-1185">Reference proteome</keyword>
<keyword evidence="1" id="KW-1133">Transmembrane helix</keyword>
<dbReference type="InterPro" id="IPR012902">
    <property type="entry name" value="N_methyl_site"/>
</dbReference>
<dbReference type="RefSeq" id="WP_344048381.1">
    <property type="nucleotide sequence ID" value="NZ_BAAAPB010000008.1"/>
</dbReference>
<organism evidence="2 3">
    <name type="scientific">Nocardioides panacihumi</name>
    <dbReference type="NCBI Taxonomy" id="400774"/>
    <lineage>
        <taxon>Bacteria</taxon>
        <taxon>Bacillati</taxon>
        <taxon>Actinomycetota</taxon>
        <taxon>Actinomycetes</taxon>
        <taxon>Propionibacteriales</taxon>
        <taxon>Nocardioidaceae</taxon>
        <taxon>Nocardioides</taxon>
    </lineage>
</organism>
<proteinExistence type="predicted"/>
<feature type="transmembrane region" description="Helical" evidence="1">
    <location>
        <begin position="17"/>
        <end position="39"/>
    </location>
</feature>
<keyword evidence="1" id="KW-0472">Membrane</keyword>
<evidence type="ECO:0000313" key="2">
    <source>
        <dbReference type="EMBL" id="GAA1976609.1"/>
    </source>
</evidence>
<protein>
    <submittedName>
        <fullName evidence="2">Prepilin-type N-terminal cleavage/methylation domain-containing protein</fullName>
    </submittedName>
</protein>
<accession>A0ABN2RXB0</accession>
<dbReference type="Gene3D" id="3.30.700.10">
    <property type="entry name" value="Glycoprotein, Type 4 Pilin"/>
    <property type="match status" value="1"/>
</dbReference>
<dbReference type="Pfam" id="PF07963">
    <property type="entry name" value="N_methyl"/>
    <property type="match status" value="1"/>
</dbReference>
<name>A0ABN2RXB0_9ACTN</name>
<evidence type="ECO:0000313" key="3">
    <source>
        <dbReference type="Proteomes" id="UP001500571"/>
    </source>
</evidence>
<dbReference type="InterPro" id="IPR045584">
    <property type="entry name" value="Pilin-like"/>
</dbReference>
<dbReference type="NCBIfam" id="TIGR02532">
    <property type="entry name" value="IV_pilin_GFxxxE"/>
    <property type="match status" value="1"/>
</dbReference>
<dbReference type="Proteomes" id="UP001500571">
    <property type="component" value="Unassembled WGS sequence"/>
</dbReference>
<reference evidence="2 3" key="1">
    <citation type="journal article" date="2019" name="Int. J. Syst. Evol. Microbiol.">
        <title>The Global Catalogue of Microorganisms (GCM) 10K type strain sequencing project: providing services to taxonomists for standard genome sequencing and annotation.</title>
        <authorList>
            <consortium name="The Broad Institute Genomics Platform"/>
            <consortium name="The Broad Institute Genome Sequencing Center for Infectious Disease"/>
            <person name="Wu L."/>
            <person name="Ma J."/>
        </authorList>
    </citation>
    <scope>NUCLEOTIDE SEQUENCE [LARGE SCALE GENOMIC DNA]</scope>
    <source>
        <strain evidence="2 3">JCM 15309</strain>
    </source>
</reference>
<dbReference type="SUPFAM" id="SSF54523">
    <property type="entry name" value="Pili subunits"/>
    <property type="match status" value="1"/>
</dbReference>
<sequence length="158" mass="16023">MRGPDLRSDRGETLVEMLVAIAIIGLAGVAILAGLRVSVATSDIHRKQTTGSAYARSYAEAITEYVASAASHYVPCAGANAYSAGTVGFAGQLPAGYTASHTAAKRVPPNGGAAGVCSANDSGVQRIDITIATPDGRAAEDLTVLLRKPCDTSMAVCA</sequence>
<keyword evidence="1" id="KW-0812">Transmembrane</keyword>
<comment type="caution">
    <text evidence="2">The sequence shown here is derived from an EMBL/GenBank/DDBJ whole genome shotgun (WGS) entry which is preliminary data.</text>
</comment>
<dbReference type="EMBL" id="BAAAPB010000008">
    <property type="protein sequence ID" value="GAA1976609.1"/>
    <property type="molecule type" value="Genomic_DNA"/>
</dbReference>